<gene>
    <name evidence="1" type="ORF">Back11_35710</name>
</gene>
<dbReference type="GO" id="GO:0016788">
    <property type="term" value="F:hydrolase activity, acting on ester bonds"/>
    <property type="evidence" value="ECO:0007669"/>
    <property type="project" value="TreeGrafter"/>
</dbReference>
<dbReference type="Gene3D" id="3.60.21.10">
    <property type="match status" value="1"/>
</dbReference>
<dbReference type="Proteomes" id="UP000275368">
    <property type="component" value="Chromosome"/>
</dbReference>
<dbReference type="SUPFAM" id="SSF56300">
    <property type="entry name" value="Metallo-dependent phosphatases"/>
    <property type="match status" value="1"/>
</dbReference>
<dbReference type="RefSeq" id="WP_125659968.1">
    <property type="nucleotide sequence ID" value="NZ_AP019308.1"/>
</dbReference>
<dbReference type="EMBL" id="AP019308">
    <property type="protein sequence ID" value="BBH22226.1"/>
    <property type="molecule type" value="Genomic_DNA"/>
</dbReference>
<accession>A0A3G9IUW7</accession>
<protein>
    <submittedName>
        <fullName evidence="1">Phosphohydrolase</fullName>
    </submittedName>
</protein>
<dbReference type="KEGG" id="pbk:Back11_35710"/>
<dbReference type="GO" id="GO:0005737">
    <property type="term" value="C:cytoplasm"/>
    <property type="evidence" value="ECO:0007669"/>
    <property type="project" value="TreeGrafter"/>
</dbReference>
<dbReference type="Pfam" id="PF00149">
    <property type="entry name" value="Metallophos"/>
    <property type="match status" value="1"/>
</dbReference>
<organism evidence="1 2">
    <name type="scientific">Paenibacillus baekrokdamisoli</name>
    <dbReference type="NCBI Taxonomy" id="1712516"/>
    <lineage>
        <taxon>Bacteria</taxon>
        <taxon>Bacillati</taxon>
        <taxon>Bacillota</taxon>
        <taxon>Bacilli</taxon>
        <taxon>Bacillales</taxon>
        <taxon>Paenibacillaceae</taxon>
        <taxon>Paenibacillus</taxon>
    </lineage>
</organism>
<sequence>MSKSLHFRQDGTFTIAQFTDLHWQNGESEDLRTAALIQQVIDAESPDLVVFTGDVIYSDGCTDPRQSFRDVVAIIERNGIPWAAVFGNHDTESLVTREELMQVQMEHEHCLSEAGPSDIAGEGNFVIQVQDAEGENPVATLYFLDSGSYSEIPEIEGYQWIQRNQIDWYVEQSKSITAANQGEPVPALAFFHIPLPEYKEVWKKETCYGSHHEKVCCPPINSGFFSAMLDMDDVVGTFCGHDHINDYWGTLHGIRLCYGRASGYHTYGKDGFRRGSRLIRLHKGERDFSTWIRLDNGTVIDEPKEHHPKG</sequence>
<dbReference type="AlphaFoldDB" id="A0A3G9IUW7"/>
<dbReference type="InterPro" id="IPR029052">
    <property type="entry name" value="Metallo-depent_PP-like"/>
</dbReference>
<dbReference type="CDD" id="cd07383">
    <property type="entry name" value="MPP_Dcr2"/>
    <property type="match status" value="1"/>
</dbReference>
<dbReference type="InterPro" id="IPR011230">
    <property type="entry name" value="PAP14/16/28/29"/>
</dbReference>
<name>A0A3G9IUW7_9BACL</name>
<keyword evidence="2" id="KW-1185">Reference proteome</keyword>
<reference evidence="1 2" key="1">
    <citation type="submission" date="2018-11" db="EMBL/GenBank/DDBJ databases">
        <title>Complete genome sequence of Paenibacillus baekrokdamisoli strain KCTC 33723.</title>
        <authorList>
            <person name="Kang S.W."/>
            <person name="Lee K.C."/>
            <person name="Kim K.K."/>
            <person name="Kim J.S."/>
            <person name="Kim D.S."/>
            <person name="Ko S.H."/>
            <person name="Yang S.H."/>
            <person name="Lee J.S."/>
        </authorList>
    </citation>
    <scope>NUCLEOTIDE SEQUENCE [LARGE SCALE GENOMIC DNA]</scope>
    <source>
        <strain evidence="1 2">KCTC 33723</strain>
    </source>
</reference>
<dbReference type="PIRSF" id="PIRSF030250">
    <property type="entry name" value="Ptase_At2g46880"/>
    <property type="match status" value="1"/>
</dbReference>
<keyword evidence="1" id="KW-0378">Hydrolase</keyword>
<evidence type="ECO:0000313" key="1">
    <source>
        <dbReference type="EMBL" id="BBH22226.1"/>
    </source>
</evidence>
<dbReference type="PANTHER" id="PTHR32440">
    <property type="entry name" value="PHOSPHATASE DCR2-RELATED-RELATED"/>
    <property type="match status" value="1"/>
</dbReference>
<proteinExistence type="predicted"/>
<dbReference type="OrthoDB" id="9816081at2"/>
<evidence type="ECO:0000313" key="2">
    <source>
        <dbReference type="Proteomes" id="UP000275368"/>
    </source>
</evidence>
<dbReference type="InterPro" id="IPR004843">
    <property type="entry name" value="Calcineurin-like_PHP"/>
</dbReference>